<name>A0A6A5HUM8_CAERE</name>
<dbReference type="RefSeq" id="XP_003104818.2">
    <property type="nucleotide sequence ID" value="XM_003104770.2"/>
</dbReference>
<dbReference type="AlphaFoldDB" id="A0A6A5HUM8"/>
<proteinExistence type="predicted"/>
<evidence type="ECO:0000313" key="2">
    <source>
        <dbReference type="EMBL" id="KAF1770436.1"/>
    </source>
</evidence>
<reference evidence="2 3" key="1">
    <citation type="submission" date="2019-12" db="EMBL/GenBank/DDBJ databases">
        <title>Chromosome-level assembly of the Caenorhabditis remanei genome.</title>
        <authorList>
            <person name="Teterina A.A."/>
            <person name="Willis J.H."/>
            <person name="Phillips P.C."/>
        </authorList>
    </citation>
    <scope>NUCLEOTIDE SEQUENCE [LARGE SCALE GENOMIC DNA]</scope>
    <source>
        <strain evidence="2 3">PX506</strain>
        <tissue evidence="2">Whole organism</tissue>
    </source>
</reference>
<accession>A0A6A5HUM8</accession>
<protein>
    <submittedName>
        <fullName evidence="2">Uncharacterized protein</fullName>
    </submittedName>
</protein>
<keyword evidence="1" id="KW-0175">Coiled coil</keyword>
<gene>
    <name evidence="2" type="ORF">GCK72_002254</name>
</gene>
<feature type="coiled-coil region" evidence="1">
    <location>
        <begin position="67"/>
        <end position="94"/>
    </location>
</feature>
<dbReference type="CTD" id="9809240"/>
<dbReference type="KEGG" id="crq:GCK72_002254"/>
<dbReference type="GeneID" id="9809240"/>
<dbReference type="Proteomes" id="UP000483820">
    <property type="component" value="Chromosome I"/>
</dbReference>
<evidence type="ECO:0000256" key="1">
    <source>
        <dbReference type="SAM" id="Coils"/>
    </source>
</evidence>
<sequence length="134" mass="15958">MNFTGNGMTHKWGSVRQETIRKENSEDLQSCIDVGQIMEKVQRDNYIRQQKAIEQTEGVSNNLMNWKKSNDMDMQSLENQMELLKKRREQIRQNSTEMTILASQLRKRLNQIDEMKNESRQLFRDEGYCSHSIR</sequence>
<organism evidence="2 3">
    <name type="scientific">Caenorhabditis remanei</name>
    <name type="common">Caenorhabditis vulgaris</name>
    <dbReference type="NCBI Taxonomy" id="31234"/>
    <lineage>
        <taxon>Eukaryota</taxon>
        <taxon>Metazoa</taxon>
        <taxon>Ecdysozoa</taxon>
        <taxon>Nematoda</taxon>
        <taxon>Chromadorea</taxon>
        <taxon>Rhabditida</taxon>
        <taxon>Rhabditina</taxon>
        <taxon>Rhabditomorpha</taxon>
        <taxon>Rhabditoidea</taxon>
        <taxon>Rhabditidae</taxon>
        <taxon>Peloderinae</taxon>
        <taxon>Caenorhabditis</taxon>
    </lineage>
</organism>
<dbReference type="EMBL" id="WUAV01000001">
    <property type="protein sequence ID" value="KAF1770436.1"/>
    <property type="molecule type" value="Genomic_DNA"/>
</dbReference>
<comment type="caution">
    <text evidence="2">The sequence shown here is derived from an EMBL/GenBank/DDBJ whole genome shotgun (WGS) entry which is preliminary data.</text>
</comment>
<evidence type="ECO:0000313" key="3">
    <source>
        <dbReference type="Proteomes" id="UP000483820"/>
    </source>
</evidence>